<reference evidence="1 2" key="1">
    <citation type="submission" date="2019-07" db="EMBL/GenBank/DDBJ databases">
        <authorList>
            <person name="Jastrzebski P J."/>
            <person name="Paukszto L."/>
            <person name="Jastrzebski P J."/>
        </authorList>
    </citation>
    <scope>NUCLEOTIDE SEQUENCE [LARGE SCALE GENOMIC DNA]</scope>
    <source>
        <strain evidence="1 2">WMS-il1</strain>
    </source>
</reference>
<keyword evidence="2" id="KW-1185">Reference proteome</keyword>
<accession>A0A564YFF6</accession>
<dbReference type="AlphaFoldDB" id="A0A564YFF6"/>
<organism evidence="1 2">
    <name type="scientific">Hymenolepis diminuta</name>
    <name type="common">Rat tapeworm</name>
    <dbReference type="NCBI Taxonomy" id="6216"/>
    <lineage>
        <taxon>Eukaryota</taxon>
        <taxon>Metazoa</taxon>
        <taxon>Spiralia</taxon>
        <taxon>Lophotrochozoa</taxon>
        <taxon>Platyhelminthes</taxon>
        <taxon>Cestoda</taxon>
        <taxon>Eucestoda</taxon>
        <taxon>Cyclophyllidea</taxon>
        <taxon>Hymenolepididae</taxon>
        <taxon>Hymenolepis</taxon>
    </lineage>
</organism>
<protein>
    <submittedName>
        <fullName evidence="1">Uncharacterized protein</fullName>
    </submittedName>
</protein>
<evidence type="ECO:0000313" key="1">
    <source>
        <dbReference type="EMBL" id="VUZ45669.1"/>
    </source>
</evidence>
<sequence>MKKDAILQQALKNLIRQDPVLCPQTKTPWTRLPADFAGPFRPPLWRPLFLVSYRHGDKCSLLTGPPSLSSMYLFGNHVLPRWECMQNCM</sequence>
<evidence type="ECO:0000313" key="2">
    <source>
        <dbReference type="Proteomes" id="UP000321570"/>
    </source>
</evidence>
<dbReference type="Proteomes" id="UP000321570">
    <property type="component" value="Unassembled WGS sequence"/>
</dbReference>
<gene>
    <name evidence="1" type="ORF">WMSIL1_LOCUS5622</name>
</gene>
<proteinExistence type="predicted"/>
<name>A0A564YFF6_HYMDI</name>
<dbReference type="EMBL" id="CABIJS010000187">
    <property type="protein sequence ID" value="VUZ45669.1"/>
    <property type="molecule type" value="Genomic_DNA"/>
</dbReference>